<sequence length="141" mass="15358">MNPVRGDIGSRQDLDVLLRRFYAAAFADPLIGPQFAGMELEAHLPHITDFWASSLLRSAEYRRNLFAPHTALPLTAEHHGRWVQLWAATVDGLHQGPAAERAKAQAQRIALAMIRRTTGEDPATGGPGGFVPLSALLLRTG</sequence>
<organism evidence="1 2">
    <name type="scientific">Kitasatospora viridis</name>
    <dbReference type="NCBI Taxonomy" id="281105"/>
    <lineage>
        <taxon>Bacteria</taxon>
        <taxon>Bacillati</taxon>
        <taxon>Actinomycetota</taxon>
        <taxon>Actinomycetes</taxon>
        <taxon>Kitasatosporales</taxon>
        <taxon>Streptomycetaceae</taxon>
        <taxon>Kitasatospora</taxon>
    </lineage>
</organism>
<reference evidence="1 2" key="1">
    <citation type="submission" date="2019-06" db="EMBL/GenBank/DDBJ databases">
        <title>Sequencing the genomes of 1000 actinobacteria strains.</title>
        <authorList>
            <person name="Klenk H.-P."/>
        </authorList>
    </citation>
    <scope>NUCLEOTIDE SEQUENCE [LARGE SCALE GENOMIC DNA]</scope>
    <source>
        <strain evidence="1 2">DSM 44826</strain>
    </source>
</reference>
<dbReference type="SUPFAM" id="SSF46458">
    <property type="entry name" value="Globin-like"/>
    <property type="match status" value="1"/>
</dbReference>
<dbReference type="EMBL" id="VIWT01000001">
    <property type="protein sequence ID" value="TWF96557.1"/>
    <property type="molecule type" value="Genomic_DNA"/>
</dbReference>
<dbReference type="InterPro" id="IPR012292">
    <property type="entry name" value="Globin/Proto"/>
</dbReference>
<name>A0A561UB14_9ACTN</name>
<gene>
    <name evidence="1" type="ORF">FHX73_11329</name>
</gene>
<evidence type="ECO:0000313" key="1">
    <source>
        <dbReference type="EMBL" id="TWF96557.1"/>
    </source>
</evidence>
<dbReference type="GO" id="GO:0020037">
    <property type="term" value="F:heme binding"/>
    <property type="evidence" value="ECO:0007669"/>
    <property type="project" value="InterPro"/>
</dbReference>
<dbReference type="RefSeq" id="WP_145902894.1">
    <property type="nucleotide sequence ID" value="NZ_BAAAMZ010000004.1"/>
</dbReference>
<dbReference type="Gene3D" id="1.10.490.10">
    <property type="entry name" value="Globins"/>
    <property type="match status" value="1"/>
</dbReference>
<dbReference type="InterPro" id="IPR009050">
    <property type="entry name" value="Globin-like_sf"/>
</dbReference>
<comment type="caution">
    <text evidence="1">The sequence shown here is derived from an EMBL/GenBank/DDBJ whole genome shotgun (WGS) entry which is preliminary data.</text>
</comment>
<keyword evidence="2" id="KW-1185">Reference proteome</keyword>
<dbReference type="CDD" id="cd08916">
    <property type="entry name" value="TrHb3_P"/>
    <property type="match status" value="1"/>
</dbReference>
<evidence type="ECO:0000313" key="2">
    <source>
        <dbReference type="Proteomes" id="UP000317940"/>
    </source>
</evidence>
<dbReference type="AlphaFoldDB" id="A0A561UB14"/>
<dbReference type="OrthoDB" id="25954at2"/>
<proteinExistence type="predicted"/>
<dbReference type="Proteomes" id="UP000317940">
    <property type="component" value="Unassembled WGS sequence"/>
</dbReference>
<dbReference type="GO" id="GO:0019825">
    <property type="term" value="F:oxygen binding"/>
    <property type="evidence" value="ECO:0007669"/>
    <property type="project" value="InterPro"/>
</dbReference>
<accession>A0A561UB14</accession>
<protein>
    <submittedName>
        <fullName evidence="1">Hemoglobin</fullName>
    </submittedName>
</protein>